<dbReference type="PANTHER" id="PTHR36529">
    <property type="entry name" value="SLL1095 PROTEIN"/>
    <property type="match status" value="1"/>
</dbReference>
<keyword evidence="2" id="KW-1185">Reference proteome</keyword>
<proteinExistence type="predicted"/>
<dbReference type="PANTHER" id="PTHR36529:SF1">
    <property type="entry name" value="GLYCOSYLTRANSFERASE"/>
    <property type="match status" value="1"/>
</dbReference>
<sequence length="210" mass="24074">MQKTDPSLDCLIIFTRNPELGKGKRRLAADVGDEAALEIYKFLLDHTRSITKNLNVTKQVWYSERVHLDDDWDNAVYEKYAQQGDDLGARMHHAISEALKTHDTAIIIGSDLYDLSQEDLEYAFAKARQHKAVIGPAEDGGYYLLGFRKNIVEGIFEDKKWGSDSVLEATLADLKQVDYYKFKERNDVDYVDDIAYTPAFQPFLKNYHAN</sequence>
<dbReference type="GO" id="GO:0016740">
    <property type="term" value="F:transferase activity"/>
    <property type="evidence" value="ECO:0007669"/>
    <property type="project" value="UniProtKB-KW"/>
</dbReference>
<dbReference type="InterPro" id="IPR018641">
    <property type="entry name" value="Trfase_1_rSAM/seldom-assoc"/>
</dbReference>
<dbReference type="SUPFAM" id="SSF53448">
    <property type="entry name" value="Nucleotide-diphospho-sugar transferases"/>
    <property type="match status" value="1"/>
</dbReference>
<dbReference type="STRING" id="331648.BST97_12195"/>
<reference evidence="1 2" key="1">
    <citation type="submission" date="2016-11" db="EMBL/GenBank/DDBJ databases">
        <title>Trade-off between light-utilization and light-protection in marine flavobacteria.</title>
        <authorList>
            <person name="Kumagai Y."/>
        </authorList>
    </citation>
    <scope>NUCLEOTIDE SEQUENCE [LARGE SCALE GENOMIC DNA]</scope>
    <source>
        <strain evidence="1 2">JCM 13191</strain>
    </source>
</reference>
<dbReference type="AlphaFoldDB" id="A0A1W6MM64"/>
<organism evidence="1 2">
    <name type="scientific">Nonlabens spongiae</name>
    <dbReference type="NCBI Taxonomy" id="331648"/>
    <lineage>
        <taxon>Bacteria</taxon>
        <taxon>Pseudomonadati</taxon>
        <taxon>Bacteroidota</taxon>
        <taxon>Flavobacteriia</taxon>
        <taxon>Flavobacteriales</taxon>
        <taxon>Flavobacteriaceae</taxon>
        <taxon>Nonlabens</taxon>
    </lineage>
</organism>
<evidence type="ECO:0000313" key="1">
    <source>
        <dbReference type="EMBL" id="ARN78690.1"/>
    </source>
</evidence>
<gene>
    <name evidence="1" type="ORF">BST97_12195</name>
</gene>
<protein>
    <submittedName>
        <fullName evidence="1">Glycosyltransferase</fullName>
    </submittedName>
</protein>
<dbReference type="OrthoDB" id="9798250at2"/>
<keyword evidence="1" id="KW-0808">Transferase</keyword>
<dbReference type="EMBL" id="CP019344">
    <property type="protein sequence ID" value="ARN78690.1"/>
    <property type="molecule type" value="Genomic_DNA"/>
</dbReference>
<dbReference type="Proteomes" id="UP000193431">
    <property type="component" value="Chromosome"/>
</dbReference>
<dbReference type="InterPro" id="IPR029044">
    <property type="entry name" value="Nucleotide-diphossugar_trans"/>
</dbReference>
<name>A0A1W6MM64_9FLAO</name>
<accession>A0A1W6MM64</accession>
<evidence type="ECO:0000313" key="2">
    <source>
        <dbReference type="Proteomes" id="UP000193431"/>
    </source>
</evidence>
<dbReference type="RefSeq" id="WP_085767495.1">
    <property type="nucleotide sequence ID" value="NZ_CP019344.1"/>
</dbReference>
<dbReference type="NCBIfam" id="TIGR04282">
    <property type="entry name" value="glyco_like_cofC"/>
    <property type="match status" value="1"/>
</dbReference>
<dbReference type="Pfam" id="PF09837">
    <property type="entry name" value="DUF2064"/>
    <property type="match status" value="1"/>
</dbReference>
<dbReference type="Gene3D" id="3.90.550.10">
    <property type="entry name" value="Spore Coat Polysaccharide Biosynthesis Protein SpsA, Chain A"/>
    <property type="match status" value="1"/>
</dbReference>